<evidence type="ECO:0000313" key="10">
    <source>
        <dbReference type="Proteomes" id="UP000216147"/>
    </source>
</evidence>
<feature type="domain" description="Histidine kinase" evidence="7">
    <location>
        <begin position="270"/>
        <end position="485"/>
    </location>
</feature>
<dbReference type="InterPro" id="IPR003661">
    <property type="entry name" value="HisK_dim/P_dom"/>
</dbReference>
<dbReference type="Pfam" id="PF13185">
    <property type="entry name" value="GAF_2"/>
    <property type="match status" value="1"/>
</dbReference>
<evidence type="ECO:0000313" key="9">
    <source>
        <dbReference type="EMBL" id="OYX57412.1"/>
    </source>
</evidence>
<dbReference type="Pfam" id="PF02518">
    <property type="entry name" value="HATPase_c"/>
    <property type="match status" value="1"/>
</dbReference>
<dbReference type="InterPro" id="IPR005467">
    <property type="entry name" value="His_kinase_dom"/>
</dbReference>
<evidence type="ECO:0000256" key="6">
    <source>
        <dbReference type="PROSITE-ProRule" id="PRU00169"/>
    </source>
</evidence>
<sequence length="631" mass="67866">MYAGWPQPLHICHELVSPRGEDGSSVTDEQAAVAGATETRRLEQRLMRERAARREAETIAEAVTRRLFDQQRRLELMQAVATAANYMDDPADAYRFSIERICEHTGCSVGHVWVMADDQPDSGLVSAGIWYPASSSATPFHSGSTMPHLIPEMSLPHRVLVQGRAIWSEDLTREADCPRARAALSSGLRAGFAFPVLVGDEVAAVLEFFQSRVAPADEALLETLDRMASILGRVVERHRGIVRLQQNYELAAQRDAAEQASQAKSAFLAVTSHEVRTPLNAVLGLAEALGRESLTPSQKELNDGILEAGGMLLRLLNAVLDMSKIEAGEAVPLLDDFDLATTLRSIVSIWKPRALDLGIELRLEVAGIGPGRVRSDQGRIEQCLINLISNAIKFTPPNAEVILRASSTEAGARFEVIDGGVGVPEIDRDRIFRPFEQTQAGRKAGGAGLGLSICVGNTRMLGGDIGTDRDELGRSRFWFTCDLLPCEEGGGAATEEVAVSEVPRGLRVLAAEDNLANRRVLQVLLAPAEVVLTLVEDGAQAVEALRGARFDLILMDVNMPVMGGVEAVGLIRADGLANGAPIYMLTANAFVDDVERYLAAGADGVVTKPINVAELFRILAPAPSAPAAKAN</sequence>
<dbReference type="Gene3D" id="1.10.287.130">
    <property type="match status" value="1"/>
</dbReference>
<dbReference type="SMART" id="SM00387">
    <property type="entry name" value="HATPase_c"/>
    <property type="match status" value="1"/>
</dbReference>
<dbReference type="EMBL" id="NCEQ01000006">
    <property type="protein sequence ID" value="OYX57412.1"/>
    <property type="molecule type" value="Genomic_DNA"/>
</dbReference>
<dbReference type="Gene3D" id="3.30.450.40">
    <property type="match status" value="1"/>
</dbReference>
<dbReference type="CDD" id="cd00082">
    <property type="entry name" value="HisKA"/>
    <property type="match status" value="1"/>
</dbReference>
<name>A0A258HM28_9CAUL</name>
<accession>A0A258HM28</accession>
<proteinExistence type="predicted"/>
<dbReference type="Pfam" id="PF00072">
    <property type="entry name" value="Response_reg"/>
    <property type="match status" value="1"/>
</dbReference>
<evidence type="ECO:0000259" key="7">
    <source>
        <dbReference type="PROSITE" id="PS50109"/>
    </source>
</evidence>
<dbReference type="InterPro" id="IPR036890">
    <property type="entry name" value="HATPase_C_sf"/>
</dbReference>
<dbReference type="SUPFAM" id="SSF55874">
    <property type="entry name" value="ATPase domain of HSP90 chaperone/DNA topoisomerase II/histidine kinase"/>
    <property type="match status" value="1"/>
</dbReference>
<dbReference type="AlphaFoldDB" id="A0A258HM28"/>
<dbReference type="InterPro" id="IPR003018">
    <property type="entry name" value="GAF"/>
</dbReference>
<dbReference type="PRINTS" id="PR00344">
    <property type="entry name" value="BCTRLSENSOR"/>
</dbReference>
<dbReference type="CDD" id="cd17546">
    <property type="entry name" value="REC_hyHK_CKI1_RcsC-like"/>
    <property type="match status" value="1"/>
</dbReference>
<dbReference type="Gene3D" id="3.30.565.10">
    <property type="entry name" value="Histidine kinase-like ATPase, C-terminal domain"/>
    <property type="match status" value="1"/>
</dbReference>
<evidence type="ECO:0000256" key="5">
    <source>
        <dbReference type="ARBA" id="ARBA00022777"/>
    </source>
</evidence>
<dbReference type="InterPro" id="IPR029016">
    <property type="entry name" value="GAF-like_dom_sf"/>
</dbReference>
<dbReference type="InterPro" id="IPR011006">
    <property type="entry name" value="CheY-like_superfamily"/>
</dbReference>
<dbReference type="SUPFAM" id="SSF47384">
    <property type="entry name" value="Homodimeric domain of signal transducing histidine kinase"/>
    <property type="match status" value="1"/>
</dbReference>
<dbReference type="InterPro" id="IPR004358">
    <property type="entry name" value="Sig_transdc_His_kin-like_C"/>
</dbReference>
<feature type="modified residue" description="4-aspartylphosphate" evidence="6">
    <location>
        <position position="556"/>
    </location>
</feature>
<dbReference type="Proteomes" id="UP000216147">
    <property type="component" value="Unassembled WGS sequence"/>
</dbReference>
<reference evidence="9 10" key="1">
    <citation type="submission" date="2017-03" db="EMBL/GenBank/DDBJ databases">
        <title>Lifting the veil on microbial sulfur biogeochemistry in mining wastewaters.</title>
        <authorList>
            <person name="Kantor R.S."/>
            <person name="Colenbrander Nelson T."/>
            <person name="Marshall S."/>
            <person name="Bennett D."/>
            <person name="Apte S."/>
            <person name="Camacho D."/>
            <person name="Thomas B.C."/>
            <person name="Warren L.A."/>
            <person name="Banfield J.F."/>
        </authorList>
    </citation>
    <scope>NUCLEOTIDE SEQUENCE [LARGE SCALE GENOMIC DNA]</scope>
    <source>
        <strain evidence="9">32-68-21</strain>
    </source>
</reference>
<keyword evidence="5" id="KW-0418">Kinase</keyword>
<evidence type="ECO:0000256" key="3">
    <source>
        <dbReference type="ARBA" id="ARBA00022553"/>
    </source>
</evidence>
<dbReference type="PROSITE" id="PS50110">
    <property type="entry name" value="RESPONSE_REGULATORY"/>
    <property type="match status" value="1"/>
</dbReference>
<organism evidence="9 10">
    <name type="scientific">Brevundimonas subvibrioides</name>
    <dbReference type="NCBI Taxonomy" id="74313"/>
    <lineage>
        <taxon>Bacteria</taxon>
        <taxon>Pseudomonadati</taxon>
        <taxon>Pseudomonadota</taxon>
        <taxon>Alphaproteobacteria</taxon>
        <taxon>Caulobacterales</taxon>
        <taxon>Caulobacteraceae</taxon>
        <taxon>Brevundimonas</taxon>
    </lineage>
</organism>
<dbReference type="InterPro" id="IPR003594">
    <property type="entry name" value="HATPase_dom"/>
</dbReference>
<comment type="caution">
    <text evidence="9">The sequence shown here is derived from an EMBL/GenBank/DDBJ whole genome shotgun (WGS) entry which is preliminary data.</text>
</comment>
<dbReference type="SMART" id="SM00448">
    <property type="entry name" value="REC"/>
    <property type="match status" value="1"/>
</dbReference>
<dbReference type="SUPFAM" id="SSF52172">
    <property type="entry name" value="CheY-like"/>
    <property type="match status" value="1"/>
</dbReference>
<dbReference type="Pfam" id="PF00512">
    <property type="entry name" value="HisKA"/>
    <property type="match status" value="1"/>
</dbReference>
<dbReference type="EC" id="2.7.13.3" evidence="2"/>
<dbReference type="GO" id="GO:0000155">
    <property type="term" value="F:phosphorelay sensor kinase activity"/>
    <property type="evidence" value="ECO:0007669"/>
    <property type="project" value="InterPro"/>
</dbReference>
<keyword evidence="4" id="KW-0808">Transferase</keyword>
<dbReference type="SMART" id="SM00065">
    <property type="entry name" value="GAF"/>
    <property type="match status" value="1"/>
</dbReference>
<dbReference type="SUPFAM" id="SSF55781">
    <property type="entry name" value="GAF domain-like"/>
    <property type="match status" value="1"/>
</dbReference>
<evidence type="ECO:0000256" key="4">
    <source>
        <dbReference type="ARBA" id="ARBA00022679"/>
    </source>
</evidence>
<dbReference type="SMART" id="SM00388">
    <property type="entry name" value="HisKA"/>
    <property type="match status" value="1"/>
</dbReference>
<dbReference type="InterPro" id="IPR036097">
    <property type="entry name" value="HisK_dim/P_sf"/>
</dbReference>
<gene>
    <name evidence="9" type="ORF">B7Y86_06830</name>
</gene>
<dbReference type="PANTHER" id="PTHR43047">
    <property type="entry name" value="TWO-COMPONENT HISTIDINE PROTEIN KINASE"/>
    <property type="match status" value="1"/>
</dbReference>
<feature type="domain" description="Response regulatory" evidence="8">
    <location>
        <begin position="507"/>
        <end position="623"/>
    </location>
</feature>
<evidence type="ECO:0000256" key="1">
    <source>
        <dbReference type="ARBA" id="ARBA00000085"/>
    </source>
</evidence>
<protein>
    <recommendedName>
        <fullName evidence="2">histidine kinase</fullName>
        <ecNumber evidence="2">2.7.13.3</ecNumber>
    </recommendedName>
</protein>
<dbReference type="InterPro" id="IPR001789">
    <property type="entry name" value="Sig_transdc_resp-reg_receiver"/>
</dbReference>
<evidence type="ECO:0000256" key="2">
    <source>
        <dbReference type="ARBA" id="ARBA00012438"/>
    </source>
</evidence>
<comment type="catalytic activity">
    <reaction evidence="1">
        <text>ATP + protein L-histidine = ADP + protein N-phospho-L-histidine.</text>
        <dbReference type="EC" id="2.7.13.3"/>
    </reaction>
</comment>
<keyword evidence="3 6" id="KW-0597">Phosphoprotein</keyword>
<dbReference type="PROSITE" id="PS50109">
    <property type="entry name" value="HIS_KIN"/>
    <property type="match status" value="1"/>
</dbReference>
<evidence type="ECO:0000259" key="8">
    <source>
        <dbReference type="PROSITE" id="PS50110"/>
    </source>
</evidence>
<dbReference type="Gene3D" id="3.40.50.2300">
    <property type="match status" value="1"/>
</dbReference>